<dbReference type="AlphaFoldDB" id="A0A554WUH5"/>
<dbReference type="RefSeq" id="WP_143892478.1">
    <property type="nucleotide sequence ID" value="NZ_VJND01000001.1"/>
</dbReference>
<evidence type="ECO:0000313" key="2">
    <source>
        <dbReference type="Proteomes" id="UP000320225"/>
    </source>
</evidence>
<organism evidence="1 2">
    <name type="scientific">Tepidimonas sediminis</name>
    <dbReference type="NCBI Taxonomy" id="2588941"/>
    <lineage>
        <taxon>Bacteria</taxon>
        <taxon>Pseudomonadati</taxon>
        <taxon>Pseudomonadota</taxon>
        <taxon>Betaproteobacteria</taxon>
        <taxon>Burkholderiales</taxon>
        <taxon>Tepidimonas</taxon>
    </lineage>
</organism>
<protein>
    <submittedName>
        <fullName evidence="1">Alpha-ribazole phosphatase</fullName>
    </submittedName>
</protein>
<gene>
    <name evidence="1" type="ORF">Tsedi_00070</name>
</gene>
<accession>A0A554WUH5</accession>
<dbReference type="InterPro" id="IPR013078">
    <property type="entry name" value="His_Pase_superF_clade-1"/>
</dbReference>
<keyword evidence="2" id="KW-1185">Reference proteome</keyword>
<comment type="caution">
    <text evidence="1">The sequence shown here is derived from an EMBL/GenBank/DDBJ whole genome shotgun (WGS) entry which is preliminary data.</text>
</comment>
<dbReference type="InterPro" id="IPR029033">
    <property type="entry name" value="His_PPase_superfam"/>
</dbReference>
<name>A0A554WUH5_9BURK</name>
<proteinExistence type="predicted"/>
<dbReference type="OrthoDB" id="5296884at2"/>
<dbReference type="Gene3D" id="3.40.50.1240">
    <property type="entry name" value="Phosphoglycerate mutase-like"/>
    <property type="match status" value="1"/>
</dbReference>
<dbReference type="EMBL" id="VJND01000001">
    <property type="protein sequence ID" value="TSE27240.1"/>
    <property type="molecule type" value="Genomic_DNA"/>
</dbReference>
<dbReference type="Proteomes" id="UP000320225">
    <property type="component" value="Unassembled WGS sequence"/>
</dbReference>
<dbReference type="SMART" id="SM00855">
    <property type="entry name" value="PGAM"/>
    <property type="match status" value="1"/>
</dbReference>
<sequence>MRLWLVRHAAPRIEPGRCYGRLDVVADAAATQAAAAALRAALPPRWAGWHSTRARCRQLAAALGGPPAGTWREDARLDELDFGAWEGRAWDAIGAAALDAWVADFAHHRAGGGESVAQLLARVQAALAEAAASAATDVVWITHAGVIRAVQWLRAQGARLPTAAQWPREAPHWGAWTVLDWPA</sequence>
<evidence type="ECO:0000313" key="1">
    <source>
        <dbReference type="EMBL" id="TSE27240.1"/>
    </source>
</evidence>
<dbReference type="SUPFAM" id="SSF53254">
    <property type="entry name" value="Phosphoglycerate mutase-like"/>
    <property type="match status" value="1"/>
</dbReference>
<dbReference type="Pfam" id="PF00300">
    <property type="entry name" value="His_Phos_1"/>
    <property type="match status" value="1"/>
</dbReference>
<reference evidence="1 2" key="1">
    <citation type="submission" date="2019-07" db="EMBL/GenBank/DDBJ databases">
        <title>Tepidimonas sediminis YIM 72259 draft genome.</title>
        <authorList>
            <person name="Da Costa M.S."/>
            <person name="Froufe H.J.C."/>
            <person name="Egas C."/>
            <person name="Albuquerque L."/>
        </authorList>
    </citation>
    <scope>NUCLEOTIDE SEQUENCE [LARGE SCALE GENOMIC DNA]</scope>
    <source>
        <strain evidence="1 2">YIM 72259</strain>
    </source>
</reference>